<evidence type="ECO:0000313" key="3">
    <source>
        <dbReference type="Proteomes" id="UP000887229"/>
    </source>
</evidence>
<reference evidence="2" key="1">
    <citation type="journal article" date="2021" name="IMA Fungus">
        <title>Genomic characterization of three marine fungi, including Emericellopsis atlantica sp. nov. with signatures of a generalist lifestyle and marine biomass degradation.</title>
        <authorList>
            <person name="Hagestad O.C."/>
            <person name="Hou L."/>
            <person name="Andersen J.H."/>
            <person name="Hansen E.H."/>
            <person name="Altermark B."/>
            <person name="Li C."/>
            <person name="Kuhnert E."/>
            <person name="Cox R.J."/>
            <person name="Crous P.W."/>
            <person name="Spatafora J.W."/>
            <person name="Lail K."/>
            <person name="Amirebrahimi M."/>
            <person name="Lipzen A."/>
            <person name="Pangilinan J."/>
            <person name="Andreopoulos W."/>
            <person name="Hayes R.D."/>
            <person name="Ng V."/>
            <person name="Grigoriev I.V."/>
            <person name="Jackson S.A."/>
            <person name="Sutton T.D.S."/>
            <person name="Dobson A.D.W."/>
            <person name="Rama T."/>
        </authorList>
    </citation>
    <scope>NUCLEOTIDE SEQUENCE</scope>
    <source>
        <strain evidence="2">TS7</strain>
    </source>
</reference>
<proteinExistence type="predicted"/>
<evidence type="ECO:0000313" key="2">
    <source>
        <dbReference type="EMBL" id="KAG9250469.1"/>
    </source>
</evidence>
<dbReference type="OrthoDB" id="10555825at2759"/>
<dbReference type="Proteomes" id="UP000887229">
    <property type="component" value="Unassembled WGS sequence"/>
</dbReference>
<dbReference type="GO" id="GO:0003729">
    <property type="term" value="F:mRNA binding"/>
    <property type="evidence" value="ECO:0007669"/>
    <property type="project" value="TreeGrafter"/>
</dbReference>
<keyword evidence="3" id="KW-1185">Reference proteome</keyword>
<dbReference type="PANTHER" id="PTHR21597">
    <property type="entry name" value="THO2 PROTEIN"/>
    <property type="match status" value="1"/>
</dbReference>
<feature type="compositionally biased region" description="Basic and acidic residues" evidence="1">
    <location>
        <begin position="640"/>
        <end position="673"/>
    </location>
</feature>
<dbReference type="AlphaFoldDB" id="A0A9P8CKE2"/>
<dbReference type="PANTHER" id="PTHR21597:SF0">
    <property type="entry name" value="THO COMPLEX SUBUNIT 2"/>
    <property type="match status" value="1"/>
</dbReference>
<dbReference type="GeneID" id="70296296"/>
<evidence type="ECO:0000256" key="1">
    <source>
        <dbReference type="SAM" id="MobiDB-lite"/>
    </source>
</evidence>
<feature type="compositionally biased region" description="Basic and acidic residues" evidence="1">
    <location>
        <begin position="683"/>
        <end position="713"/>
    </location>
</feature>
<name>A0A9P8CKE2_9HYPO</name>
<feature type="region of interest" description="Disordered" evidence="1">
    <location>
        <begin position="518"/>
        <end position="598"/>
    </location>
</feature>
<comment type="caution">
    <text evidence="2">The sequence shown here is derived from an EMBL/GenBank/DDBJ whole genome shotgun (WGS) entry which is preliminary data.</text>
</comment>
<dbReference type="GO" id="GO:0000445">
    <property type="term" value="C:THO complex part of transcription export complex"/>
    <property type="evidence" value="ECO:0007669"/>
    <property type="project" value="TreeGrafter"/>
</dbReference>
<feature type="compositionally biased region" description="Basic and acidic residues" evidence="1">
    <location>
        <begin position="235"/>
        <end position="245"/>
    </location>
</feature>
<feature type="region of interest" description="Disordered" evidence="1">
    <location>
        <begin position="765"/>
        <end position="786"/>
    </location>
</feature>
<feature type="compositionally biased region" description="Basic residues" evidence="1">
    <location>
        <begin position="628"/>
        <end position="639"/>
    </location>
</feature>
<dbReference type="GO" id="GO:0006406">
    <property type="term" value="P:mRNA export from nucleus"/>
    <property type="evidence" value="ECO:0007669"/>
    <property type="project" value="InterPro"/>
</dbReference>
<feature type="compositionally biased region" description="Basic and acidic residues" evidence="1">
    <location>
        <begin position="286"/>
        <end position="300"/>
    </location>
</feature>
<feature type="region of interest" description="Disordered" evidence="1">
    <location>
        <begin position="620"/>
        <end position="744"/>
    </location>
</feature>
<feature type="compositionally biased region" description="Acidic residues" evidence="1">
    <location>
        <begin position="551"/>
        <end position="583"/>
    </location>
</feature>
<feature type="compositionally biased region" description="Basic and acidic residues" evidence="1">
    <location>
        <begin position="73"/>
        <end position="84"/>
    </location>
</feature>
<feature type="compositionally biased region" description="Acidic residues" evidence="1">
    <location>
        <begin position="246"/>
        <end position="265"/>
    </location>
</feature>
<feature type="region of interest" description="Disordered" evidence="1">
    <location>
        <begin position="61"/>
        <end position="85"/>
    </location>
</feature>
<accession>A0A9P8CKE2</accession>
<feature type="region of interest" description="Disordered" evidence="1">
    <location>
        <begin position="142"/>
        <end position="343"/>
    </location>
</feature>
<dbReference type="GO" id="GO:0006397">
    <property type="term" value="P:mRNA processing"/>
    <property type="evidence" value="ECO:0007669"/>
    <property type="project" value="InterPro"/>
</dbReference>
<sequence>MKAGIVVLVAAAAAYVIPRDASHSTSPTLALERRTPKTARALTESHHEYLAAIADAEGTSRLTKLHERRKKRSPEEPLHLDMRPAHRYYGFETPEQKQARLEAQLVDVAQHLLDRPIEGDDPADYMHPELKEKWLKYVKDDAEKKNPPKTPNVKETPAQAPKVEPPAKPDPMELNVAAEPEQPLKPTDASTSESSPDEQYEELEPTAEDGVSDEVEPQEPEIQPEQQETLEEDAKELQEPQKPEEPEVQSEEQVIAEDETSDEVDPPAPEEPSDEQVQPAETNAPEEVKPNKKEEVPKEVKKAHKTAKPPKGSKGSKGSKDSKSSKGSKGPKYSGKKSGDIGIDKLLSGAVDNIRKGMGKGLKAGSAIAGTGVPAAAVLGAASVGPEGLTAATGPGTAAVGGEELAKAKVPGTESLAEALNLGGVGKPADAVIEAEALGNTDYLATSEALSGADGPGKGHDNLPSIDLDLVTPGAEAVGAETDPATKGHSVIGTGSKILGATAFAGGVASKIAEGVTKLSNPLPNPPANATRKQDEVQAEMELGPSTLYEGDQEEDQDEEDREPDDRDDFDMDLIEADQDGDNQDVGNAGGAKEEKANKVLDFFGKAAKRLLDILKKLRALQVESKSARKKDKANAKKQKAIDDAEKQKDQETPQKKQDKDVTQKQKVKENAQKKKGKVNAQKQKDKASAHKHKDKETPEQPKVKETPPKQKGVENILKQKGPENPLSQKNKENAQRLAELRQGAGERLKATAFGDKELGRMGFAATGNEVAGGESETKGKTAGHR</sequence>
<gene>
    <name evidence="2" type="ORF">F5Z01DRAFT_677768</name>
</gene>
<feature type="compositionally biased region" description="Acidic residues" evidence="1">
    <location>
        <begin position="195"/>
        <end position="219"/>
    </location>
</feature>
<dbReference type="EMBL" id="MU251277">
    <property type="protein sequence ID" value="KAG9250469.1"/>
    <property type="molecule type" value="Genomic_DNA"/>
</dbReference>
<organism evidence="2 3">
    <name type="scientific">Emericellopsis atlantica</name>
    <dbReference type="NCBI Taxonomy" id="2614577"/>
    <lineage>
        <taxon>Eukaryota</taxon>
        <taxon>Fungi</taxon>
        <taxon>Dikarya</taxon>
        <taxon>Ascomycota</taxon>
        <taxon>Pezizomycotina</taxon>
        <taxon>Sordariomycetes</taxon>
        <taxon>Hypocreomycetidae</taxon>
        <taxon>Hypocreales</taxon>
        <taxon>Bionectriaceae</taxon>
        <taxon>Emericellopsis</taxon>
    </lineage>
</organism>
<dbReference type="RefSeq" id="XP_046114393.1">
    <property type="nucleotide sequence ID" value="XM_046265393.1"/>
</dbReference>
<protein>
    <submittedName>
        <fullName evidence="2">Uncharacterized protein</fullName>
    </submittedName>
</protein>
<dbReference type="InterPro" id="IPR040007">
    <property type="entry name" value="Tho2"/>
</dbReference>